<dbReference type="EMBL" id="NJBN01000003">
    <property type="protein sequence ID" value="TKJ41213.1"/>
    <property type="molecule type" value="Genomic_DNA"/>
</dbReference>
<dbReference type="InterPro" id="IPR011050">
    <property type="entry name" value="Pectin_lyase_fold/virulence"/>
</dbReference>
<dbReference type="InterPro" id="IPR006626">
    <property type="entry name" value="PbH1"/>
</dbReference>
<evidence type="ECO:0000256" key="2">
    <source>
        <dbReference type="ARBA" id="ARBA00004496"/>
    </source>
</evidence>
<sequence length="822" mass="87696">MDFRMLMGFLWCALVTSFTSAQTTIPEGHVSGIWESTGSPYLIDGQITVHADSSLNIGPGVDVIFQDYYKLIVNGYLDAIGSEGDSIRFTAADTTEGWHSIRFIDAPDSSHLSYCIIQYGNATGSQSDAKGGGVYCENSNPVISHSSIRNNSSTGWYAGGAGIYLTNSSPLIRYSSINRNTTSAGGGGIQFENNCDPIISYCIINENIAHYGGGISFWNGCDPIISYCSILGNSTSTAAGGGIGCSGDCSPIIEYSVIGWNITQQGGGGGLSIGGSGANLTMSGCIINNNVAAESGGGIRIVNSAVFNVSRCVIHDNTANGVYGGGIDVDLNSNGSLEHCTIVGNNHPYPWGGGAGISIGASTAALVNNIVANNNGGAGIHFEVSGSTTVTYSDFYYNAEGNFSGTSIPASLGPLITTNFNGDSCDVFHNIYLNPSFVDQWGGDFHLTEDSPCIDAGDPSYPFDPDSTIADIGAFYFDSTYVTPESNIELSTNLLDFGIVPIGYQESMPLTIYNIGEGTLVLYYLSTSDPCFSTDFNPADSILVPGDSLLVSVYFSPLEAIFYDEILTIENNDEPVLVVLQGTGEAPLLVGVTLTPYNPPIVIPQSGGSFDFNIMVENFSSTAQTFDLWTDIRLPEVGVVPIITLLDYSLPAFTSVDRDRTQEVPDFAPAGTYTYYAYVGTYPWSVDHYDTFTFEKTGGDQFTYPGGLGSPSDWICTGEEFQEVIFESEPPSEYTFNHPYPNPFNPATALSYQLPVASLVNLSIYDISGRLVTELVNGWRDAGLHEVTFDGSGLVSGIYVYRLEASDSGNPTYLTGKMVLMK</sequence>
<feature type="chain" id="PRO_5022242638" description="Secretion system C-terminal sorting domain-containing protein" evidence="6">
    <location>
        <begin position="22"/>
        <end position="822"/>
    </location>
</feature>
<dbReference type="Proteomes" id="UP000319619">
    <property type="component" value="Unassembled WGS sequence"/>
</dbReference>
<dbReference type="AlphaFoldDB" id="A0A532V203"/>
<protein>
    <recommendedName>
        <fullName evidence="11">Secretion system C-terminal sorting domain-containing protein</fullName>
    </recommendedName>
</protein>
<dbReference type="InterPro" id="IPR012334">
    <property type="entry name" value="Pectin_lyas_fold"/>
</dbReference>
<keyword evidence="6" id="KW-0732">Signal</keyword>
<dbReference type="Gene3D" id="2.60.40.10">
    <property type="entry name" value="Immunoglobulins"/>
    <property type="match status" value="1"/>
</dbReference>
<dbReference type="Pfam" id="PF22544">
    <property type="entry name" value="HYDIN_VesB_CFA65-like_Ig"/>
    <property type="match status" value="1"/>
</dbReference>
<reference evidence="9 10" key="1">
    <citation type="submission" date="2017-06" db="EMBL/GenBank/DDBJ databases">
        <title>Novel microbial phyla capable of carbon fixation and sulfur reduction in deep-sea sediments.</title>
        <authorList>
            <person name="Huang J."/>
            <person name="Baker B."/>
            <person name="Wang Y."/>
        </authorList>
    </citation>
    <scope>NUCLEOTIDE SEQUENCE [LARGE SCALE GENOMIC DNA]</scope>
    <source>
        <strain evidence="9">B3_LCP</strain>
    </source>
</reference>
<dbReference type="InterPro" id="IPR039448">
    <property type="entry name" value="Beta_helix"/>
</dbReference>
<dbReference type="Gene3D" id="2.60.40.4070">
    <property type="match status" value="1"/>
</dbReference>
<name>A0A532V203_UNCL8</name>
<comment type="caution">
    <text evidence="9">The sequence shown here is derived from an EMBL/GenBank/DDBJ whole genome shotgun (WGS) entry which is preliminary data.</text>
</comment>
<gene>
    <name evidence="9" type="ORF">CEE37_05990</name>
</gene>
<accession>A0A532V203</accession>
<dbReference type="SUPFAM" id="SSF51126">
    <property type="entry name" value="Pectin lyase-like"/>
    <property type="match status" value="1"/>
</dbReference>
<evidence type="ECO:0000256" key="3">
    <source>
        <dbReference type="ARBA" id="ARBA00022490"/>
    </source>
</evidence>
<keyword evidence="5" id="KW-0966">Cell projection</keyword>
<evidence type="ECO:0000256" key="5">
    <source>
        <dbReference type="ARBA" id="ARBA00023273"/>
    </source>
</evidence>
<keyword evidence="4" id="KW-0969">Cilium</keyword>
<evidence type="ECO:0000256" key="6">
    <source>
        <dbReference type="SAM" id="SignalP"/>
    </source>
</evidence>
<dbReference type="InterPro" id="IPR026444">
    <property type="entry name" value="Secre_tail"/>
</dbReference>
<evidence type="ECO:0000259" key="7">
    <source>
        <dbReference type="Pfam" id="PF13229"/>
    </source>
</evidence>
<feature type="domain" description="Right handed beta helix" evidence="7">
    <location>
        <begin position="242"/>
        <end position="399"/>
    </location>
</feature>
<dbReference type="GO" id="GO:0005737">
    <property type="term" value="C:cytoplasm"/>
    <property type="evidence" value="ECO:0007669"/>
    <property type="project" value="UniProtKB-SubCell"/>
</dbReference>
<feature type="domain" description="HYDIN/VesB/CFA65-like Ig-like" evidence="8">
    <location>
        <begin position="488"/>
        <end position="582"/>
    </location>
</feature>
<feature type="signal peptide" evidence="6">
    <location>
        <begin position="1"/>
        <end position="21"/>
    </location>
</feature>
<evidence type="ECO:0008006" key="11">
    <source>
        <dbReference type="Google" id="ProtNLM"/>
    </source>
</evidence>
<proteinExistence type="predicted"/>
<evidence type="ECO:0000313" key="10">
    <source>
        <dbReference type="Proteomes" id="UP000319619"/>
    </source>
</evidence>
<dbReference type="Gene3D" id="2.160.20.10">
    <property type="entry name" value="Single-stranded right-handed beta-helix, Pectin lyase-like"/>
    <property type="match status" value="1"/>
</dbReference>
<evidence type="ECO:0000256" key="4">
    <source>
        <dbReference type="ARBA" id="ARBA00023069"/>
    </source>
</evidence>
<evidence type="ECO:0000256" key="1">
    <source>
        <dbReference type="ARBA" id="ARBA00004138"/>
    </source>
</evidence>
<organism evidence="9 10">
    <name type="scientific">candidate division LCP-89 bacterium B3_LCP</name>
    <dbReference type="NCBI Taxonomy" id="2012998"/>
    <lineage>
        <taxon>Bacteria</taxon>
        <taxon>Pseudomonadati</taxon>
        <taxon>Bacteria division LCP-89</taxon>
    </lineage>
</organism>
<dbReference type="Pfam" id="PF13229">
    <property type="entry name" value="Beta_helix"/>
    <property type="match status" value="1"/>
</dbReference>
<dbReference type="InterPro" id="IPR013783">
    <property type="entry name" value="Ig-like_fold"/>
</dbReference>
<dbReference type="InterPro" id="IPR053879">
    <property type="entry name" value="HYDIN_VesB_CFA65-like_Ig"/>
</dbReference>
<dbReference type="NCBIfam" id="TIGR04183">
    <property type="entry name" value="Por_Secre_tail"/>
    <property type="match status" value="1"/>
</dbReference>
<comment type="subcellular location">
    <subcellularLocation>
        <location evidence="1">Cell projection</location>
        <location evidence="1">Cilium</location>
    </subcellularLocation>
    <subcellularLocation>
        <location evidence="2">Cytoplasm</location>
    </subcellularLocation>
</comment>
<evidence type="ECO:0000259" key="8">
    <source>
        <dbReference type="Pfam" id="PF22544"/>
    </source>
</evidence>
<evidence type="ECO:0000313" key="9">
    <source>
        <dbReference type="EMBL" id="TKJ41213.1"/>
    </source>
</evidence>
<dbReference type="SMART" id="SM00710">
    <property type="entry name" value="PbH1"/>
    <property type="match status" value="9"/>
</dbReference>
<keyword evidence="3" id="KW-0963">Cytoplasm</keyword>